<dbReference type="GO" id="GO:0003847">
    <property type="term" value="F:1-alkyl-2-acetylglycerophosphocholine esterase activity"/>
    <property type="evidence" value="ECO:0007669"/>
    <property type="project" value="TreeGrafter"/>
</dbReference>
<dbReference type="RefSeq" id="WP_166226982.1">
    <property type="nucleotide sequence ID" value="NZ_CP049989.1"/>
</dbReference>
<name>A0A6G8IHD4_9BURK</name>
<dbReference type="InterPro" id="IPR029058">
    <property type="entry name" value="AB_hydrolase_fold"/>
</dbReference>
<keyword evidence="2" id="KW-0442">Lipid degradation</keyword>
<dbReference type="PANTHER" id="PTHR10272">
    <property type="entry name" value="PLATELET-ACTIVATING FACTOR ACETYLHYDROLASE"/>
    <property type="match status" value="1"/>
</dbReference>
<dbReference type="AlphaFoldDB" id="A0A6G8IHD4"/>
<gene>
    <name evidence="4" type="ORF">G9Q37_09600</name>
</gene>
<keyword evidence="5" id="KW-1185">Reference proteome</keyword>
<organism evidence="4 5">
    <name type="scientific">Hydrogenophaga crocea</name>
    <dbReference type="NCBI Taxonomy" id="2716225"/>
    <lineage>
        <taxon>Bacteria</taxon>
        <taxon>Pseudomonadati</taxon>
        <taxon>Pseudomonadota</taxon>
        <taxon>Betaproteobacteria</taxon>
        <taxon>Burkholderiales</taxon>
        <taxon>Comamonadaceae</taxon>
        <taxon>Hydrogenophaga</taxon>
    </lineage>
</organism>
<dbReference type="KEGG" id="hcz:G9Q37_09600"/>
<protein>
    <submittedName>
        <fullName evidence="4">Acetylhydrolase</fullName>
    </submittedName>
</protein>
<dbReference type="PANTHER" id="PTHR10272:SF0">
    <property type="entry name" value="PLATELET-ACTIVATING FACTOR ACETYLHYDROLASE"/>
    <property type="match status" value="1"/>
</dbReference>
<proteinExistence type="predicted"/>
<evidence type="ECO:0000256" key="3">
    <source>
        <dbReference type="ARBA" id="ARBA00023098"/>
    </source>
</evidence>
<keyword evidence="3" id="KW-0443">Lipid metabolism</keyword>
<dbReference type="GO" id="GO:0016042">
    <property type="term" value="P:lipid catabolic process"/>
    <property type="evidence" value="ECO:0007669"/>
    <property type="project" value="UniProtKB-KW"/>
</dbReference>
<evidence type="ECO:0000256" key="1">
    <source>
        <dbReference type="ARBA" id="ARBA00022801"/>
    </source>
</evidence>
<accession>A0A6G8IHD4</accession>
<dbReference type="Pfam" id="PF03403">
    <property type="entry name" value="PAF-AH_p_II"/>
    <property type="match status" value="1"/>
</dbReference>
<dbReference type="Proteomes" id="UP000503162">
    <property type="component" value="Chromosome"/>
</dbReference>
<sequence>MPRHRPALILALIGAVTSLGLLGCASRASESLTEAERVATRQAQLAQALPMPSAEQVEALERDWVDSARGRAVPARLYLPRAAPGGDARVPLVVVSHGIGGSRFGYSYLGRHLAAQGYAALHVQHVGSDNRLWRGSPWDLLERLNGAATEAEAIARAQDLRFALDQVLADPALAARLDATRIAALGHSYGANTALLVSGARVPGKPALADARVKAVVAISAPPFHGYGAPGPILAPIGLPALHVTAEDDDIRIPGFFSGVQDRVALYEAMGSTSKRLVVFRDGSHSMFTDRLGTGGSAHNVAVKRATRELVVAFLDSLWRERGDALERWQAEHTALLSPGA</sequence>
<dbReference type="EMBL" id="CP049989">
    <property type="protein sequence ID" value="QIM52380.1"/>
    <property type="molecule type" value="Genomic_DNA"/>
</dbReference>
<dbReference type="Gene3D" id="3.40.50.1820">
    <property type="entry name" value="alpha/beta hydrolase"/>
    <property type="match status" value="1"/>
</dbReference>
<evidence type="ECO:0000256" key="2">
    <source>
        <dbReference type="ARBA" id="ARBA00022963"/>
    </source>
</evidence>
<reference evidence="4 5" key="1">
    <citation type="submission" date="2020-03" db="EMBL/GenBank/DDBJ databases">
        <title>Hydrogenophaga sp. nov. isolated from cyanobacterial mat.</title>
        <authorList>
            <person name="Thorat V."/>
            <person name="Kirdat K."/>
            <person name="Tiwarekar B."/>
            <person name="Costa E.D."/>
            <person name="Yadav A."/>
        </authorList>
    </citation>
    <scope>NUCLEOTIDE SEQUENCE [LARGE SCALE GENOMIC DNA]</scope>
    <source>
        <strain evidence="4 5">BA0156</strain>
    </source>
</reference>
<dbReference type="PROSITE" id="PS51257">
    <property type="entry name" value="PROKAR_LIPOPROTEIN"/>
    <property type="match status" value="1"/>
</dbReference>
<evidence type="ECO:0000313" key="4">
    <source>
        <dbReference type="EMBL" id="QIM52380.1"/>
    </source>
</evidence>
<dbReference type="SUPFAM" id="SSF53474">
    <property type="entry name" value="alpha/beta-Hydrolases"/>
    <property type="match status" value="1"/>
</dbReference>
<keyword evidence="1 4" id="KW-0378">Hydrolase</keyword>
<evidence type="ECO:0000313" key="5">
    <source>
        <dbReference type="Proteomes" id="UP000503162"/>
    </source>
</evidence>